<protein>
    <submittedName>
        <fullName evidence="2">Uncharacterized protein</fullName>
    </submittedName>
</protein>
<evidence type="ECO:0000313" key="2">
    <source>
        <dbReference type="EMBL" id="ODQ82717.1"/>
    </source>
</evidence>
<evidence type="ECO:0000256" key="1">
    <source>
        <dbReference type="SAM" id="MobiDB-lite"/>
    </source>
</evidence>
<dbReference type="AlphaFoldDB" id="A0A1E3R034"/>
<accession>A0A1E3R034</accession>
<sequence>MQFFTSSVSHCIINYDTTCGDNRYFGPTHSDPVYNKPEPVQPSQEPFNAGTKRRNSNEYDGTLSGQTCADSSKRLKQQFGGAGQGLDAKRVTFNGMTTYHCGENAAMGAQAAQFGMMSPEEQMHYQSQLQFQQQMQMQMQQHEMQQKALMVSHLHPSGDVEQYIINGYQMSYPAK</sequence>
<evidence type="ECO:0000313" key="3">
    <source>
        <dbReference type="Proteomes" id="UP000094336"/>
    </source>
</evidence>
<proteinExistence type="predicted"/>
<feature type="region of interest" description="Disordered" evidence="1">
    <location>
        <begin position="30"/>
        <end position="59"/>
    </location>
</feature>
<dbReference type="Proteomes" id="UP000094336">
    <property type="component" value="Unassembled WGS sequence"/>
</dbReference>
<dbReference type="EMBL" id="KV454426">
    <property type="protein sequence ID" value="ODQ82717.1"/>
    <property type="molecule type" value="Genomic_DNA"/>
</dbReference>
<reference evidence="3" key="1">
    <citation type="submission" date="2016-05" db="EMBL/GenBank/DDBJ databases">
        <title>Comparative genomics of biotechnologically important yeasts.</title>
        <authorList>
            <consortium name="DOE Joint Genome Institute"/>
            <person name="Riley R."/>
            <person name="Haridas S."/>
            <person name="Wolfe K.H."/>
            <person name="Lopes M.R."/>
            <person name="Hittinger C.T."/>
            <person name="Goker M."/>
            <person name="Salamov A."/>
            <person name="Wisecaver J."/>
            <person name="Long T.M."/>
            <person name="Aerts A.L."/>
            <person name="Barry K."/>
            <person name="Choi C."/>
            <person name="Clum A."/>
            <person name="Coughlan A.Y."/>
            <person name="Deshpande S."/>
            <person name="Douglass A.P."/>
            <person name="Hanson S.J."/>
            <person name="Klenk H.-P."/>
            <person name="Labutti K."/>
            <person name="Lapidus A."/>
            <person name="Lindquist E."/>
            <person name="Lipzen A."/>
            <person name="Meier-Kolthoff J.P."/>
            <person name="Ohm R.A."/>
            <person name="Otillar R.P."/>
            <person name="Pangilinan J."/>
            <person name="Peng Y."/>
            <person name="Rokas A."/>
            <person name="Rosa C.A."/>
            <person name="Scheuner C."/>
            <person name="Sibirny A.A."/>
            <person name="Slot J.C."/>
            <person name="Stielow J.B."/>
            <person name="Sun H."/>
            <person name="Kurtzman C.P."/>
            <person name="Blackwell M."/>
            <person name="Grigoriev I.V."/>
            <person name="Jeffries T.W."/>
        </authorList>
    </citation>
    <scope>NUCLEOTIDE SEQUENCE [LARGE SCALE GENOMIC DNA]</scope>
    <source>
        <strain evidence="3">NRRL Y-12698</strain>
    </source>
</reference>
<dbReference type="GeneID" id="30148111"/>
<gene>
    <name evidence="2" type="ORF">BABINDRAFT_164465</name>
</gene>
<organism evidence="2 3">
    <name type="scientific">Babjeviella inositovora NRRL Y-12698</name>
    <dbReference type="NCBI Taxonomy" id="984486"/>
    <lineage>
        <taxon>Eukaryota</taxon>
        <taxon>Fungi</taxon>
        <taxon>Dikarya</taxon>
        <taxon>Ascomycota</taxon>
        <taxon>Saccharomycotina</taxon>
        <taxon>Pichiomycetes</taxon>
        <taxon>Serinales incertae sedis</taxon>
        <taxon>Babjeviella</taxon>
    </lineage>
</organism>
<dbReference type="RefSeq" id="XP_018988045.1">
    <property type="nucleotide sequence ID" value="XM_019130258.1"/>
</dbReference>
<name>A0A1E3R034_9ASCO</name>
<keyword evidence="3" id="KW-1185">Reference proteome</keyword>